<evidence type="ECO:0000256" key="2">
    <source>
        <dbReference type="ARBA" id="ARBA00022559"/>
    </source>
</evidence>
<feature type="active site" evidence="4">
    <location>
        <position position="71"/>
    </location>
</feature>
<dbReference type="PROSITE" id="PS51352">
    <property type="entry name" value="THIOREDOXIN_2"/>
    <property type="match status" value="1"/>
</dbReference>
<keyword evidence="8" id="KW-1185">Reference proteome</keyword>
<keyword evidence="2 5" id="KW-0575">Peroxidase</keyword>
<evidence type="ECO:0000256" key="1">
    <source>
        <dbReference type="ARBA" id="ARBA00006926"/>
    </source>
</evidence>
<dbReference type="Proteomes" id="UP000287823">
    <property type="component" value="Unassembled WGS sequence"/>
</dbReference>
<feature type="domain" description="Thioredoxin" evidence="6">
    <location>
        <begin position="20"/>
        <end position="190"/>
    </location>
</feature>
<dbReference type="PANTHER" id="PTHR11592:SF44">
    <property type="entry name" value="GLUTATHIONE PEROXIDASE"/>
    <property type="match status" value="1"/>
</dbReference>
<dbReference type="GO" id="GO:0034599">
    <property type="term" value="P:cellular response to oxidative stress"/>
    <property type="evidence" value="ECO:0007669"/>
    <property type="project" value="TreeGrafter"/>
</dbReference>
<organism evidence="7 8">
    <name type="scientific">Aliidiomarina soli</name>
    <dbReference type="NCBI Taxonomy" id="1928574"/>
    <lineage>
        <taxon>Bacteria</taxon>
        <taxon>Pseudomonadati</taxon>
        <taxon>Pseudomonadota</taxon>
        <taxon>Gammaproteobacteria</taxon>
        <taxon>Alteromonadales</taxon>
        <taxon>Idiomarinaceae</taxon>
        <taxon>Aliidiomarina</taxon>
    </lineage>
</organism>
<proteinExistence type="inferred from homology"/>
<dbReference type="EMBL" id="PIPO01000001">
    <property type="protein sequence ID" value="RUO34691.1"/>
    <property type="molecule type" value="Genomic_DNA"/>
</dbReference>
<dbReference type="SUPFAM" id="SSF52833">
    <property type="entry name" value="Thioredoxin-like"/>
    <property type="match status" value="1"/>
</dbReference>
<evidence type="ECO:0000256" key="3">
    <source>
        <dbReference type="ARBA" id="ARBA00023002"/>
    </source>
</evidence>
<protein>
    <recommendedName>
        <fullName evidence="5">Glutathione peroxidase</fullName>
    </recommendedName>
</protein>
<dbReference type="PIRSF" id="PIRSF000303">
    <property type="entry name" value="Glutathion_perox"/>
    <property type="match status" value="1"/>
</dbReference>
<evidence type="ECO:0000313" key="7">
    <source>
        <dbReference type="EMBL" id="RUO34691.1"/>
    </source>
</evidence>
<dbReference type="Gene3D" id="3.40.30.10">
    <property type="entry name" value="Glutaredoxin"/>
    <property type="match status" value="1"/>
</dbReference>
<keyword evidence="3 5" id="KW-0560">Oxidoreductase</keyword>
<name>A0A432WLT0_9GAMM</name>
<dbReference type="InterPro" id="IPR036249">
    <property type="entry name" value="Thioredoxin-like_sf"/>
</dbReference>
<comment type="caution">
    <text evidence="7">The sequence shown here is derived from an EMBL/GenBank/DDBJ whole genome shotgun (WGS) entry which is preliminary data.</text>
</comment>
<evidence type="ECO:0000259" key="6">
    <source>
        <dbReference type="PROSITE" id="PS51352"/>
    </source>
</evidence>
<dbReference type="AlphaFoldDB" id="A0A432WLT0"/>
<dbReference type="CDD" id="cd00340">
    <property type="entry name" value="GSH_Peroxidase"/>
    <property type="match status" value="1"/>
</dbReference>
<gene>
    <name evidence="7" type="ORF">CWE14_01420</name>
</gene>
<dbReference type="GO" id="GO:0004601">
    <property type="term" value="F:peroxidase activity"/>
    <property type="evidence" value="ECO:0007669"/>
    <property type="project" value="UniProtKB-KW"/>
</dbReference>
<evidence type="ECO:0000256" key="5">
    <source>
        <dbReference type="RuleBase" id="RU000499"/>
    </source>
</evidence>
<dbReference type="PANTHER" id="PTHR11592">
    <property type="entry name" value="GLUTATHIONE PEROXIDASE"/>
    <property type="match status" value="1"/>
</dbReference>
<comment type="similarity">
    <text evidence="1 5">Belongs to the glutathione peroxidase family.</text>
</comment>
<dbReference type="PROSITE" id="PS51355">
    <property type="entry name" value="GLUTATHIONE_PEROXID_3"/>
    <property type="match status" value="1"/>
</dbReference>
<dbReference type="InterPro" id="IPR013766">
    <property type="entry name" value="Thioredoxin_domain"/>
</dbReference>
<accession>A0A432WLT0</accession>
<evidence type="ECO:0000313" key="8">
    <source>
        <dbReference type="Proteomes" id="UP000287823"/>
    </source>
</evidence>
<dbReference type="PRINTS" id="PR01011">
    <property type="entry name" value="GLUTPROXDASE"/>
</dbReference>
<evidence type="ECO:0000256" key="4">
    <source>
        <dbReference type="PIRSR" id="PIRSR000303-1"/>
    </source>
</evidence>
<sequence>MPAHAEWIHQFRSIIMFTSLLFALAMNDAVAQGCEGPLQGEQRLLRSEETVDLCELGRDKVTLVVNTASECGFTGQFEGLQALYEDYNEQGFQVVGFPSDSFRQEHGDEEETAEVCFINYGVTFPMMATSNVRGKDVNPVFAELITATGQTPRWNFYKYLVGRDGEVLGVYPSTTRPDDQSLLRDIAQAL</sequence>
<reference evidence="7 8" key="1">
    <citation type="journal article" date="2011" name="Front. Microbiol.">
        <title>Genomic signatures of strain selection and enhancement in Bacillus atrophaeus var. globigii, a historical biowarfare simulant.</title>
        <authorList>
            <person name="Gibbons H.S."/>
            <person name="Broomall S.M."/>
            <person name="McNew L.A."/>
            <person name="Daligault H."/>
            <person name="Chapman C."/>
            <person name="Bruce D."/>
            <person name="Karavis M."/>
            <person name="Krepps M."/>
            <person name="McGregor P.A."/>
            <person name="Hong C."/>
            <person name="Park K.H."/>
            <person name="Akmal A."/>
            <person name="Feldman A."/>
            <person name="Lin J.S."/>
            <person name="Chang W.E."/>
            <person name="Higgs B.W."/>
            <person name="Demirev P."/>
            <person name="Lindquist J."/>
            <person name="Liem A."/>
            <person name="Fochler E."/>
            <person name="Read T.D."/>
            <person name="Tapia R."/>
            <person name="Johnson S."/>
            <person name="Bishop-Lilly K.A."/>
            <person name="Detter C."/>
            <person name="Han C."/>
            <person name="Sozhamannan S."/>
            <person name="Rosenzweig C.N."/>
            <person name="Skowronski E.W."/>
        </authorList>
    </citation>
    <scope>NUCLEOTIDE SEQUENCE [LARGE SCALE GENOMIC DNA]</scope>
    <source>
        <strain evidence="7 8">Y4G10-17</strain>
    </source>
</reference>
<dbReference type="Pfam" id="PF00255">
    <property type="entry name" value="GSHPx"/>
    <property type="match status" value="1"/>
</dbReference>
<dbReference type="InterPro" id="IPR000889">
    <property type="entry name" value="Glutathione_peroxidase"/>
</dbReference>